<proteinExistence type="predicted"/>
<dbReference type="EMBL" id="AFBN01000096">
    <property type="protein sequence ID" value="EGF51996.1"/>
    <property type="molecule type" value="Genomic_DNA"/>
</dbReference>
<organism evidence="3 4">
    <name type="scientific">Bacteroides fluxus YIT 12057</name>
    <dbReference type="NCBI Taxonomy" id="763034"/>
    <lineage>
        <taxon>Bacteria</taxon>
        <taxon>Pseudomonadati</taxon>
        <taxon>Bacteroidota</taxon>
        <taxon>Bacteroidia</taxon>
        <taxon>Bacteroidales</taxon>
        <taxon>Bacteroidaceae</taxon>
        <taxon>Bacteroides</taxon>
    </lineage>
</organism>
<feature type="region of interest" description="Disordered" evidence="1">
    <location>
        <begin position="166"/>
        <end position="221"/>
    </location>
</feature>
<keyword evidence="2" id="KW-0732">Signal</keyword>
<feature type="compositionally biased region" description="Basic and acidic residues" evidence="1">
    <location>
        <begin position="194"/>
        <end position="213"/>
    </location>
</feature>
<evidence type="ECO:0000313" key="3">
    <source>
        <dbReference type="EMBL" id="EGF51996.1"/>
    </source>
</evidence>
<accession>F3PWR7</accession>
<sequence length="334" mass="37224">MKQYKLYLSILLLCCCVQATAQNALVPVDEETAKKKEINQIKRSEQAVYADIMEMASDDEEALSAAHQKSRDMLQAHVIEIFAKRMKMSKKDVQEIWDVIDDKCQNIVVKKGDLFRVFSYIMKDAIGLGPKKPKEGDVEKYMEKTATADSVATDPVVTDSVPIEVTHATQPKDSVVPAPIEPVQETTSTQPQEELSKEEKPKEEQPQPQKEETPVVPQPVVQPADPVVMQPTTPPAPAVETPARAKAMLAQSSINGLIRYLNTEKQNHTLIYGSMRTMQSPEKCYIIIIDKATQKVVSLLSPGSDSRTNYVTGQPDHLNNYKGGKHSAIFVQEY</sequence>
<feature type="chain" id="PRO_5003300150" evidence="2">
    <location>
        <begin position="22"/>
        <end position="334"/>
    </location>
</feature>
<dbReference type="STRING" id="763034.HMPREF9446_03204"/>
<comment type="caution">
    <text evidence="3">The sequence shown here is derived from an EMBL/GenBank/DDBJ whole genome shotgun (WGS) entry which is preliminary data.</text>
</comment>
<name>F3PWR7_9BACE</name>
<dbReference type="eggNOG" id="ENOG5030WIS">
    <property type="taxonomic scope" value="Bacteria"/>
</dbReference>
<reference evidence="3 4" key="1">
    <citation type="submission" date="2011-02" db="EMBL/GenBank/DDBJ databases">
        <authorList>
            <person name="Weinstock G."/>
            <person name="Sodergren E."/>
            <person name="Clifton S."/>
            <person name="Fulton L."/>
            <person name="Fulton B."/>
            <person name="Courtney L."/>
            <person name="Fronick C."/>
            <person name="Harrison M."/>
            <person name="Strong C."/>
            <person name="Farmer C."/>
            <person name="Delahaunty K."/>
            <person name="Markovic C."/>
            <person name="Hall O."/>
            <person name="Minx P."/>
            <person name="Tomlinson C."/>
            <person name="Mitreva M."/>
            <person name="Hou S."/>
            <person name="Chen J."/>
            <person name="Wollam A."/>
            <person name="Pepin K.H."/>
            <person name="Johnson M."/>
            <person name="Bhonagiri V."/>
            <person name="Zhang X."/>
            <person name="Suruliraj S."/>
            <person name="Warren W."/>
            <person name="Chinwalla A."/>
            <person name="Mardis E.R."/>
            <person name="Wilson R.K."/>
        </authorList>
    </citation>
    <scope>NUCLEOTIDE SEQUENCE [LARGE SCALE GENOMIC DNA]</scope>
    <source>
        <strain evidence="3 4">YIT 12057</strain>
    </source>
</reference>
<protein>
    <submittedName>
        <fullName evidence="3">Conserved domain protein</fullName>
    </submittedName>
</protein>
<evidence type="ECO:0000256" key="1">
    <source>
        <dbReference type="SAM" id="MobiDB-lite"/>
    </source>
</evidence>
<gene>
    <name evidence="3" type="ORF">HMPREF9446_03204</name>
</gene>
<dbReference type="GeneID" id="86050608"/>
<dbReference type="RefSeq" id="WP_009126424.1">
    <property type="nucleotide sequence ID" value="NZ_GL882689.1"/>
</dbReference>
<dbReference type="HOGENOM" id="CLU_070993_0_0_10"/>
<evidence type="ECO:0000256" key="2">
    <source>
        <dbReference type="SAM" id="SignalP"/>
    </source>
</evidence>
<keyword evidence="4" id="KW-1185">Reference proteome</keyword>
<feature type="signal peptide" evidence="2">
    <location>
        <begin position="1"/>
        <end position="21"/>
    </location>
</feature>
<dbReference type="Proteomes" id="UP000003416">
    <property type="component" value="Unassembled WGS sequence"/>
</dbReference>
<evidence type="ECO:0000313" key="4">
    <source>
        <dbReference type="Proteomes" id="UP000003416"/>
    </source>
</evidence>
<dbReference type="AlphaFoldDB" id="F3PWR7"/>